<feature type="signal peptide" evidence="1">
    <location>
        <begin position="1"/>
        <end position="19"/>
    </location>
</feature>
<accession>A0ABX2ZUV6</accession>
<keyword evidence="1" id="KW-0732">Signal</keyword>
<dbReference type="EMBL" id="MDKC01000008">
    <property type="protein sequence ID" value="ODG92455.1"/>
    <property type="molecule type" value="Genomic_DNA"/>
</dbReference>
<evidence type="ECO:0000313" key="4">
    <source>
        <dbReference type="EMBL" id="ODG92455.1"/>
    </source>
</evidence>
<feature type="domain" description="DUF2154" evidence="3">
    <location>
        <begin position="39"/>
        <end position="130"/>
    </location>
</feature>
<feature type="chain" id="PRO_5045814889" description="DUF2154 domain-containing protein" evidence="1">
    <location>
        <begin position="20"/>
        <end position="239"/>
    </location>
</feature>
<protein>
    <recommendedName>
        <fullName evidence="6">DUF2154 domain-containing protein</fullName>
    </recommendedName>
</protein>
<dbReference type="Pfam" id="PF09922">
    <property type="entry name" value="LiaF-like_C"/>
    <property type="match status" value="1"/>
</dbReference>
<dbReference type="Proteomes" id="UP000094580">
    <property type="component" value="Unassembled WGS sequence"/>
</dbReference>
<evidence type="ECO:0008006" key="6">
    <source>
        <dbReference type="Google" id="ProtNLM"/>
    </source>
</evidence>
<sequence>MKKFIISALLMITSVFVLASCSIFNNEKVKEETVSIHKDQAKKLDVSLDLGAGIMNVSKGTKNWVDGTIEYNNKYFNPNVSYKLKDSTGEIRIDQSKKHFPKVKIGKLKNEWNLKLSNKLPIDLDVNTGASKTNLDLRGLNLNELEIEAGVGELNVNLGGNWKKSFEANIETGVGKTTIVLPSDVGVKINLSKGIGKTNVIDLISKGNGVYVNEAYENADVKLTINVDLGVGEVNFKVD</sequence>
<organism evidence="4 5">
    <name type="scientific">Gottfriedia luciferensis</name>
    <dbReference type="NCBI Taxonomy" id="178774"/>
    <lineage>
        <taxon>Bacteria</taxon>
        <taxon>Bacillati</taxon>
        <taxon>Bacillota</taxon>
        <taxon>Bacilli</taxon>
        <taxon>Bacillales</taxon>
        <taxon>Bacillaceae</taxon>
        <taxon>Gottfriedia</taxon>
    </lineage>
</organism>
<feature type="domain" description="Cell wall-active antibiotics response LiaF-like C-terminal" evidence="2">
    <location>
        <begin position="141"/>
        <end position="235"/>
    </location>
</feature>
<evidence type="ECO:0000259" key="2">
    <source>
        <dbReference type="Pfam" id="PF09922"/>
    </source>
</evidence>
<gene>
    <name evidence="4" type="ORF">BED47_19815</name>
</gene>
<dbReference type="PROSITE" id="PS51257">
    <property type="entry name" value="PROKAR_LIPOPROTEIN"/>
    <property type="match status" value="1"/>
</dbReference>
<dbReference type="RefSeq" id="WP_069033314.1">
    <property type="nucleotide sequence ID" value="NZ_MDKC01000008.1"/>
</dbReference>
<keyword evidence="5" id="KW-1185">Reference proteome</keyword>
<proteinExistence type="predicted"/>
<reference evidence="4 5" key="1">
    <citation type="submission" date="2016-07" db="EMBL/GenBank/DDBJ databases">
        <authorList>
            <person name="Townsley L."/>
            <person name="Shank E.A."/>
        </authorList>
    </citation>
    <scope>NUCLEOTIDE SEQUENCE [LARGE SCALE GENOMIC DNA]</scope>
    <source>
        <strain evidence="4 5">CH01</strain>
    </source>
</reference>
<evidence type="ECO:0000259" key="3">
    <source>
        <dbReference type="Pfam" id="PF17115"/>
    </source>
</evidence>
<name>A0ABX2ZUV6_9BACI</name>
<evidence type="ECO:0000256" key="1">
    <source>
        <dbReference type="SAM" id="SignalP"/>
    </source>
</evidence>
<dbReference type="InterPro" id="IPR024425">
    <property type="entry name" value="LiaF-like_C"/>
</dbReference>
<evidence type="ECO:0000313" key="5">
    <source>
        <dbReference type="Proteomes" id="UP000094580"/>
    </source>
</evidence>
<comment type="caution">
    <text evidence="4">The sequence shown here is derived from an EMBL/GenBank/DDBJ whole genome shotgun (WGS) entry which is preliminary data.</text>
</comment>
<dbReference type="InterPro" id="IPR031346">
    <property type="entry name" value="DUF2154_N"/>
</dbReference>
<dbReference type="Pfam" id="PF17115">
    <property type="entry name" value="Toast_rack_N"/>
    <property type="match status" value="1"/>
</dbReference>